<organism evidence="1 2">
    <name type="scientific">Sediminispirochaeta smaragdinae (strain DSM 11293 / JCM 15392 / SEBR 4228)</name>
    <name type="common">Spirochaeta smaragdinae</name>
    <dbReference type="NCBI Taxonomy" id="573413"/>
    <lineage>
        <taxon>Bacteria</taxon>
        <taxon>Pseudomonadati</taxon>
        <taxon>Spirochaetota</taxon>
        <taxon>Spirochaetia</taxon>
        <taxon>Spirochaetales</taxon>
        <taxon>Spirochaetaceae</taxon>
        <taxon>Sediminispirochaeta</taxon>
    </lineage>
</organism>
<dbReference type="EMBL" id="CP002116">
    <property type="protein sequence ID" value="ADK80039.1"/>
    <property type="molecule type" value="Genomic_DNA"/>
</dbReference>
<gene>
    <name evidence="1" type="ordered locus">Spirs_0905</name>
</gene>
<dbReference type="Proteomes" id="UP000002318">
    <property type="component" value="Chromosome"/>
</dbReference>
<reference evidence="1 2" key="1">
    <citation type="journal article" date="2010" name="Stand. Genomic Sci.">
        <title>Complete genome sequence of Spirochaeta smaragdinae type strain (SEBR 4228).</title>
        <authorList>
            <person name="Mavromatis K."/>
            <person name="Yasawong M."/>
            <person name="Chertkov O."/>
            <person name="Lapidus A."/>
            <person name="Lucas S."/>
            <person name="Nolan M."/>
            <person name="Del Rio T.G."/>
            <person name="Tice H."/>
            <person name="Cheng J.F."/>
            <person name="Pitluck S."/>
            <person name="Liolios K."/>
            <person name="Ivanova N."/>
            <person name="Tapia R."/>
            <person name="Han C."/>
            <person name="Bruce D."/>
            <person name="Goodwin L."/>
            <person name="Pati A."/>
            <person name="Chen A."/>
            <person name="Palaniappan K."/>
            <person name="Land M."/>
            <person name="Hauser L."/>
            <person name="Chang Y.J."/>
            <person name="Jeffries C.D."/>
            <person name="Detter J.C."/>
            <person name="Rohde M."/>
            <person name="Brambilla E."/>
            <person name="Spring S."/>
            <person name="Goker M."/>
            <person name="Sikorski J."/>
            <person name="Woyke T."/>
            <person name="Bristow J."/>
            <person name="Eisen J.A."/>
            <person name="Markowitz V."/>
            <person name="Hugenholtz P."/>
            <person name="Klenk H.P."/>
            <person name="Kyrpides N.C."/>
        </authorList>
    </citation>
    <scope>NUCLEOTIDE SEQUENCE [LARGE SCALE GENOMIC DNA]</scope>
    <source>
        <strain evidence="2">DSM 11293 / JCM 15392 / SEBR 4228</strain>
    </source>
</reference>
<evidence type="ECO:0000313" key="2">
    <source>
        <dbReference type="Proteomes" id="UP000002318"/>
    </source>
</evidence>
<dbReference type="HOGENOM" id="CLU_914999_0_0_12"/>
<proteinExistence type="predicted"/>
<protein>
    <submittedName>
        <fullName evidence="1">Uncharacterized protein</fullName>
    </submittedName>
</protein>
<sequence length="304" mass="34025">MNNRVYTVAECVSIVMRTPRRFVLLFFFLFFATFSVVGNEIDRFWIVEEDDNSSGDVKQLVDPLFRPGETFKTLIVVNDLRIRQGKGSVSWNFKYYINGHLSHMTDTESYSGFQEGIDWHFRRERFFTIAPSALRGKHRIEIFLKDNNSGKIYHGAVHFEVGGKPITETTPPMASGGSREAVEPSRFEPTILIDDISIRLSAVDVRNGHLVCTFLVSTELAGQWLGFSDALLVDSEGGRHEAIVGGTIRGDGGGGLDLVRGIPIKGEVFFDSWAAGLGHFALLEVHFDGDRTGRWRDISNPYGT</sequence>
<dbReference type="AlphaFoldDB" id="E1RCF9"/>
<name>E1RCF9_SEDSS</name>
<evidence type="ECO:0000313" key="1">
    <source>
        <dbReference type="EMBL" id="ADK80039.1"/>
    </source>
</evidence>
<accession>E1RCF9</accession>
<dbReference type="KEGG" id="ssm:Spirs_0905"/>
<keyword evidence="2" id="KW-1185">Reference proteome</keyword>